<keyword evidence="2" id="KW-1185">Reference proteome</keyword>
<gene>
    <name evidence="1" type="ORF">DUNSADRAFT_4113</name>
</gene>
<reference evidence="1" key="1">
    <citation type="submission" date="2017-08" db="EMBL/GenBank/DDBJ databases">
        <authorList>
            <person name="Polle J.E."/>
            <person name="Barry K."/>
            <person name="Cushman J."/>
            <person name="Schmutz J."/>
            <person name="Tran D."/>
            <person name="Hathwaick L.T."/>
            <person name="Yim W.C."/>
            <person name="Jenkins J."/>
            <person name="Mckie-Krisberg Z.M."/>
            <person name="Prochnik S."/>
            <person name="Lindquist E."/>
            <person name="Dockter R.B."/>
            <person name="Adam C."/>
            <person name="Molina H."/>
            <person name="Bunkerborg J."/>
            <person name="Jin E."/>
            <person name="Buchheim M."/>
            <person name="Magnuson J."/>
        </authorList>
    </citation>
    <scope>NUCLEOTIDE SEQUENCE</scope>
    <source>
        <strain evidence="1">CCAP 19/18</strain>
    </source>
</reference>
<comment type="caution">
    <text evidence="1">The sequence shown here is derived from an EMBL/GenBank/DDBJ whole genome shotgun (WGS) entry which is preliminary data.</text>
</comment>
<dbReference type="EMBL" id="MU069609">
    <property type="protein sequence ID" value="KAF5837610.1"/>
    <property type="molecule type" value="Genomic_DNA"/>
</dbReference>
<evidence type="ECO:0000313" key="2">
    <source>
        <dbReference type="Proteomes" id="UP000815325"/>
    </source>
</evidence>
<organism evidence="1 2">
    <name type="scientific">Dunaliella salina</name>
    <name type="common">Green alga</name>
    <name type="synonym">Protococcus salinus</name>
    <dbReference type="NCBI Taxonomy" id="3046"/>
    <lineage>
        <taxon>Eukaryota</taxon>
        <taxon>Viridiplantae</taxon>
        <taxon>Chlorophyta</taxon>
        <taxon>core chlorophytes</taxon>
        <taxon>Chlorophyceae</taxon>
        <taxon>CS clade</taxon>
        <taxon>Chlamydomonadales</taxon>
        <taxon>Dunaliellaceae</taxon>
        <taxon>Dunaliella</taxon>
    </lineage>
</organism>
<evidence type="ECO:0008006" key="3">
    <source>
        <dbReference type="Google" id="ProtNLM"/>
    </source>
</evidence>
<accession>A0ABQ7GSL9</accession>
<proteinExistence type="predicted"/>
<dbReference type="Proteomes" id="UP000815325">
    <property type="component" value="Unassembled WGS sequence"/>
</dbReference>
<evidence type="ECO:0000313" key="1">
    <source>
        <dbReference type="EMBL" id="KAF5837610.1"/>
    </source>
</evidence>
<sequence>MVCADLTQSPQKRMHAAHEFSKIHHARTGEDVEPLAFFREAEQACGQLSHKRPVTRGTGGSND</sequence>
<protein>
    <recommendedName>
        <fullName evidence="3">Encoded protein</fullName>
    </recommendedName>
</protein>
<name>A0ABQ7GSL9_DUNSA</name>